<gene>
    <name evidence="1" type="ORF">M513_03600</name>
</gene>
<dbReference type="Proteomes" id="UP000030764">
    <property type="component" value="Unassembled WGS sequence"/>
</dbReference>
<reference evidence="1 2" key="1">
    <citation type="journal article" date="2014" name="Nat. Genet.">
        <title>Genome and transcriptome of the porcine whipworm Trichuris suis.</title>
        <authorList>
            <person name="Jex A.R."/>
            <person name="Nejsum P."/>
            <person name="Schwarz E.M."/>
            <person name="Hu L."/>
            <person name="Young N.D."/>
            <person name="Hall R.S."/>
            <person name="Korhonen P.K."/>
            <person name="Liao S."/>
            <person name="Thamsborg S."/>
            <person name="Xia J."/>
            <person name="Xu P."/>
            <person name="Wang S."/>
            <person name="Scheerlinck J.P."/>
            <person name="Hofmann A."/>
            <person name="Sternberg P.W."/>
            <person name="Wang J."/>
            <person name="Gasser R.B."/>
        </authorList>
    </citation>
    <scope>NUCLEOTIDE SEQUENCE [LARGE SCALE GENOMIC DNA]</scope>
    <source>
        <strain evidence="1">DCEP-RM93M</strain>
    </source>
</reference>
<dbReference type="EMBL" id="KL363199">
    <property type="protein sequence ID" value="KFD55548.1"/>
    <property type="molecule type" value="Genomic_DNA"/>
</dbReference>
<sequence length="92" mass="10908">MATVRQPPRREIRTSEASLVHYSWTRNKKLIPMLALALAWDKTFDRKHALHCESVQRARRKDIECPMSWITCKPSWSTFHALWRGEQSNSRD</sequence>
<name>A0A085MEA2_9BILA</name>
<accession>A0A085MEA2</accession>
<organism evidence="1 2">
    <name type="scientific">Trichuris suis</name>
    <name type="common">pig whipworm</name>
    <dbReference type="NCBI Taxonomy" id="68888"/>
    <lineage>
        <taxon>Eukaryota</taxon>
        <taxon>Metazoa</taxon>
        <taxon>Ecdysozoa</taxon>
        <taxon>Nematoda</taxon>
        <taxon>Enoplea</taxon>
        <taxon>Dorylaimia</taxon>
        <taxon>Trichinellida</taxon>
        <taxon>Trichuridae</taxon>
        <taxon>Trichuris</taxon>
    </lineage>
</organism>
<evidence type="ECO:0000313" key="1">
    <source>
        <dbReference type="EMBL" id="KFD55548.1"/>
    </source>
</evidence>
<protein>
    <submittedName>
        <fullName evidence="1">Uncharacterized protein</fullName>
    </submittedName>
</protein>
<dbReference type="AlphaFoldDB" id="A0A085MEA2"/>
<keyword evidence="2" id="KW-1185">Reference proteome</keyword>
<evidence type="ECO:0000313" key="2">
    <source>
        <dbReference type="Proteomes" id="UP000030764"/>
    </source>
</evidence>
<proteinExistence type="predicted"/>